<dbReference type="RefSeq" id="WP_244304954.1">
    <property type="nucleotide sequence ID" value="NZ_JACIDB010000008.1"/>
</dbReference>
<feature type="domain" description="Alpha-2-macroglobulin" evidence="4">
    <location>
        <begin position="1266"/>
        <end position="1356"/>
    </location>
</feature>
<dbReference type="Pfam" id="PF00207">
    <property type="entry name" value="A2M"/>
    <property type="match status" value="1"/>
</dbReference>
<evidence type="ECO:0000259" key="3">
    <source>
        <dbReference type="SMART" id="SM01359"/>
    </source>
</evidence>
<dbReference type="SUPFAM" id="SSF48239">
    <property type="entry name" value="Terpenoid cyclases/Protein prenyltransferases"/>
    <property type="match status" value="1"/>
</dbReference>
<dbReference type="Proteomes" id="UP000528945">
    <property type="component" value="Unassembled WGS sequence"/>
</dbReference>
<dbReference type="PANTHER" id="PTHR40094">
    <property type="entry name" value="ALPHA-2-MACROGLOBULIN HOMOLOG"/>
    <property type="match status" value="1"/>
</dbReference>
<keyword evidence="2" id="KW-0732">Signal</keyword>
<accession>A0AAW3TV67</accession>
<comment type="similarity">
    <text evidence="1">Belongs to the protease inhibitor I39 (alpha-2-macroglobulin) family. Bacterial alpha-2-macroglobulin subfamily.</text>
</comment>
<dbReference type="Pfam" id="PF17973">
    <property type="entry name" value="bMG10"/>
    <property type="match status" value="1"/>
</dbReference>
<evidence type="ECO:0000259" key="4">
    <source>
        <dbReference type="SMART" id="SM01360"/>
    </source>
</evidence>
<dbReference type="InterPro" id="IPR041246">
    <property type="entry name" value="Bact_MG10"/>
</dbReference>
<sequence>MAQQRGAGMRRNAAVRLAVLALALAPVAAFGDDSPQVVLAQPGTGGAGANGGGAIERYTIRFNQAMVPLGDPRAKAPFKTGCAGTGRWVDPQTWVFDFAAPLTGDAKCSFDAVEGLKSVSGYSFSGRASYTVEAGGPRALAVLPSGDEIEEDQVFLVAAPVAPTRASVAANAYCAVDGLGEKIPVDVLDAGLPAKLLGEMGTRNWSVRSFLENAGLPEAVPAMPAERQAAYAGITALKCRRALPPGRDMALVWGKGIASASGKLAGTDQRFDFTVRKPFAARFECSRTNPQAGCSPVQPAYVRFTAPVPMSQAAAIRLTFADGKSIAPTFDDDEKKKATISDVTFKAPLPADATAKLTLPAGIKDESGRSLSNAERFPLEVKFDEAPPLVKFAADFGILESAQGGVLPVTVRNVEPALQGKSLAIGGRTLKVGDSDAAVAEWLRTVAAAGETNIEDVKRGDEVVARINHTGDRSILGDQGAGLKLGLPGKGRAFEVVGIPLGKPGFYVVELASPRLGRSLLGRNAPRYVATAALVTNMAVHFKWGRERSLAWVTALDSGKPVANASVQVSDSCTGRVLARGVTDRSGGLMVPKGLPEPETYGSCSDTSTAHPLMISARNGDDFSFALTTWGEGIRPYDFELPYGYSAPSETFHTVFDRALVRQGETIHMKHIVRRPDGSGFAIPPGFSGTLRLAHRGSDTQFDLPLNIDARGVGETSWTVPQGAPMGDYDLRIVRGGVRGDDVTYTSQSFKVDEYKLPTMRASVTGPKAPAVRPKSLPLDLYVGYLSGGGASNLPVDVRVGWFAHSANPEGYEAYTFGGAKVEEGTRAMNGDGDDRETPLPPTQTLPATLSGDGTGHINVDVPALDGLADMRVEMDYQDANGEVLTASRVIPILPSAVQLGIKTDGWLMKQDDLRLKFVALDARGKPIKGQTVSVALYSRQILTARRRLIGGFYAYDNQIRTTKLAADCTATTDAQGLAACTIDPGVSGEVYAVATTTDADGNVARAVQSVWLVGDDAWWFGGDNGDRMDVIPERTAYKAGETARFQVRMPFRAATALVTVEREGVLSSFVTDLSGTDPVVEVPMPGSYAPDVFVSVLAVRGRVESGWTSWLRGIGQSLGLVKSEPAPEPTALVDLAKPAFRLGIAKVKVGWETHTLGVTVKADHDRFAPRGTAAVAVQVKRPDGSPATSADVAFVAVDEALLQLAPNDSWDVLTAMMGERPLSVLTSTAQMQVVGKRHYGRKAVEAGGGGGDAAAAINRENFKPVLLWQGQVPLDASGRATLRVPLSDALSSFKLVAIATDGNGLFGTGSTAIRTAQDLSVYAGLPPLVRSGDWYAAGFTLRNGSDRPMTVTAKVEVFPRIAQGRPLTVTIPAGRAVPVAWNLTAPQASGTLRWQVTATSKDGKASDRLTVTQQVVPAVPVETWAAALTRVSDTTSLPIAAPAGALPGRGSVDVQLTDTLAPPLAGVRDYMTRYPYNCFEQQLSRIVALGDSARWSALAGAIPTYQASDGLLRYWPRESLDGSEALTAYVLSLTSEAGLPLPPASRARMVEGLKAVLDGRVRHETYGDPRQQKLVAFAALARAGEATPAMLGQIGLPAQDMPTSLLADYIAALDRVPAANAAALKAQAEGVLRSRLVYEGTRLDLSDASSAPWWLMASGDEAAIKALLVTLGRPGWQDEAAKMMVGVSLRQSRGHWDTTTANAWGAVAVRKFAGLYPAQAIAGTTTLQLGSASASRSWPLAADARTVSLPLPPAQTPLVLRQSGGAGPWATVLVRAAVPLTSPVFAGYRATRTVQVVQARKAGQLTRGDVLRVTITVDASAERNWVVVDDPIPAGATIIGDLANQSQMLGEGGDSDGVQPSYIERGNDSWRGFFAWVPRGRFTVSYALRLNGAGRFSLPPTRVEAMYSPSVRAQVPNQPVVVGQR</sequence>
<dbReference type="InterPro" id="IPR051802">
    <property type="entry name" value="YfhM-like"/>
</dbReference>
<feature type="domain" description="Alpha-2-macroglobulin bait region" evidence="3">
    <location>
        <begin position="1029"/>
        <end position="1205"/>
    </location>
</feature>
<feature type="signal peptide" evidence="2">
    <location>
        <begin position="1"/>
        <end position="31"/>
    </location>
</feature>
<dbReference type="InterPro" id="IPR021868">
    <property type="entry name" value="Alpha_2_Macroglob_MG3"/>
</dbReference>
<evidence type="ECO:0000256" key="2">
    <source>
        <dbReference type="SAM" id="SignalP"/>
    </source>
</evidence>
<feature type="chain" id="PRO_5043957844" description="Alpha-2-macroglobulin" evidence="2">
    <location>
        <begin position="32"/>
        <end position="1926"/>
    </location>
</feature>
<dbReference type="Pfam" id="PF01835">
    <property type="entry name" value="MG2"/>
    <property type="match status" value="1"/>
</dbReference>
<reference evidence="5 6" key="1">
    <citation type="submission" date="2020-08" db="EMBL/GenBank/DDBJ databases">
        <title>Genomic Encyclopedia of Type Strains, Phase IV (KMG-IV): sequencing the most valuable type-strain genomes for metagenomic binning, comparative biology and taxonomic classification.</title>
        <authorList>
            <person name="Goeker M."/>
        </authorList>
    </citation>
    <scope>NUCLEOTIDE SEQUENCE [LARGE SCALE GENOMIC DNA]</scope>
    <source>
        <strain evidence="5 6">DSM 15581</strain>
    </source>
</reference>
<proteinExistence type="inferred from homology"/>
<dbReference type="GO" id="GO:0004866">
    <property type="term" value="F:endopeptidase inhibitor activity"/>
    <property type="evidence" value="ECO:0007669"/>
    <property type="project" value="InterPro"/>
</dbReference>
<dbReference type="SMART" id="SM01360">
    <property type="entry name" value="A2M"/>
    <property type="match status" value="1"/>
</dbReference>
<dbReference type="InterPro" id="IPR002890">
    <property type="entry name" value="MG2"/>
</dbReference>
<evidence type="ECO:0000256" key="1">
    <source>
        <dbReference type="ARBA" id="ARBA00010556"/>
    </source>
</evidence>
<dbReference type="Gene3D" id="2.60.40.1930">
    <property type="match status" value="1"/>
</dbReference>
<gene>
    <name evidence="5" type="ORF">GGR47_003079</name>
</gene>
<evidence type="ECO:0000313" key="5">
    <source>
        <dbReference type="EMBL" id="MBB3876817.1"/>
    </source>
</evidence>
<dbReference type="Pfam" id="PF11974">
    <property type="entry name" value="bMG3"/>
    <property type="match status" value="1"/>
</dbReference>
<dbReference type="SMART" id="SM01359">
    <property type="entry name" value="A2M_N_2"/>
    <property type="match status" value="1"/>
</dbReference>
<dbReference type="InterPro" id="IPR001599">
    <property type="entry name" value="Macroglobln_a2"/>
</dbReference>
<dbReference type="Pfam" id="PF07703">
    <property type="entry name" value="A2M_BRD"/>
    <property type="match status" value="1"/>
</dbReference>
<dbReference type="InterPro" id="IPR008930">
    <property type="entry name" value="Terpenoid_cyclase/PrenylTrfase"/>
</dbReference>
<dbReference type="Gene3D" id="1.50.10.20">
    <property type="match status" value="1"/>
</dbReference>
<keyword evidence="6" id="KW-1185">Reference proteome</keyword>
<dbReference type="EMBL" id="JACIDB010000008">
    <property type="protein sequence ID" value="MBB3876817.1"/>
    <property type="molecule type" value="Genomic_DNA"/>
</dbReference>
<comment type="caution">
    <text evidence="5">The sequence shown here is derived from an EMBL/GenBank/DDBJ whole genome shotgun (WGS) entry which is preliminary data.</text>
</comment>
<organism evidence="5 6">
    <name type="scientific">Sphingomonas aquatilis</name>
    <dbReference type="NCBI Taxonomy" id="93063"/>
    <lineage>
        <taxon>Bacteria</taxon>
        <taxon>Pseudomonadati</taxon>
        <taxon>Pseudomonadota</taxon>
        <taxon>Alphaproteobacteria</taxon>
        <taxon>Sphingomonadales</taxon>
        <taxon>Sphingomonadaceae</taxon>
        <taxon>Sphingomonas</taxon>
    </lineage>
</organism>
<dbReference type="PANTHER" id="PTHR40094:SF1">
    <property type="entry name" value="UBIQUITIN DOMAIN-CONTAINING PROTEIN"/>
    <property type="match status" value="1"/>
</dbReference>
<name>A0AAW3TV67_9SPHN</name>
<dbReference type="InterPro" id="IPR011625">
    <property type="entry name" value="A2M_N_BRD"/>
</dbReference>
<protein>
    <recommendedName>
        <fullName evidence="7">Alpha-2-macroglobulin</fullName>
    </recommendedName>
</protein>
<evidence type="ECO:0000313" key="6">
    <source>
        <dbReference type="Proteomes" id="UP000528945"/>
    </source>
</evidence>
<evidence type="ECO:0008006" key="7">
    <source>
        <dbReference type="Google" id="ProtNLM"/>
    </source>
</evidence>